<dbReference type="PRINTS" id="PR01415">
    <property type="entry name" value="ANKYRIN"/>
</dbReference>
<accession>A0A8B6F213</accession>
<feature type="repeat" description="ANK" evidence="3">
    <location>
        <begin position="130"/>
        <end position="158"/>
    </location>
</feature>
<dbReference type="InterPro" id="IPR036770">
    <property type="entry name" value="Ankyrin_rpt-contain_sf"/>
</dbReference>
<dbReference type="Pfam" id="PF12796">
    <property type="entry name" value="Ank_2"/>
    <property type="match status" value="2"/>
</dbReference>
<keyword evidence="1" id="KW-0677">Repeat</keyword>
<dbReference type="PANTHER" id="PTHR24198">
    <property type="entry name" value="ANKYRIN REPEAT AND PROTEIN KINASE DOMAIN-CONTAINING PROTEIN"/>
    <property type="match status" value="1"/>
</dbReference>
<feature type="repeat" description="ANK" evidence="3">
    <location>
        <begin position="82"/>
        <end position="114"/>
    </location>
</feature>
<dbReference type="PANTHER" id="PTHR24198:SF194">
    <property type="entry name" value="INVERSIN-A"/>
    <property type="match status" value="1"/>
</dbReference>
<dbReference type="SMART" id="SM00248">
    <property type="entry name" value="ANK"/>
    <property type="match status" value="7"/>
</dbReference>
<dbReference type="AlphaFoldDB" id="A0A8B6F213"/>
<protein>
    <submittedName>
        <fullName evidence="4">Uncharacterized protein</fullName>
    </submittedName>
</protein>
<evidence type="ECO:0000256" key="1">
    <source>
        <dbReference type="ARBA" id="ARBA00022737"/>
    </source>
</evidence>
<gene>
    <name evidence="4" type="ORF">MGAL_10B087902</name>
</gene>
<dbReference type="EMBL" id="UYJE01006149">
    <property type="protein sequence ID" value="VDI43366.1"/>
    <property type="molecule type" value="Genomic_DNA"/>
</dbReference>
<sequence length="408" mass="46478">MCNNYLRSHTNILNECVRIVYHPVDNVPDRKLDHKHSAIGTLEQYKDLFQACMYGDMKLPILRTLQFNVFFKPSDPYVSIWFEQTPLLLAIRRGHTEVSKFLLRHGVNVNLTFEEWEIKNDIPLSTTILYGYTPLFAACQRKDYKIVDMLLDKGANLNKALYDACREGYLDTVRFLLQKGADVNLVCRFGQTSLYAACIGGHSTIVKFLVDEGAFIDVKVIRASILDEPTCLHAAYQSDNQNIVQLLINRGASADTVGNLRRTLLHKACRDGNYNLVEILVGKGVDINASDMYGATPIIMCVLQNSQENAFVNHLIHVKHYDLFSTLYLNVPPLYRFDHLHSKYVHEWNKYIPSGPICKILTDNHYKVIQLLIENGADINKADKKDRTPLSLAKMIGDVKLIDILLQC</sequence>
<keyword evidence="2 3" id="KW-0040">ANK repeat</keyword>
<dbReference type="InterPro" id="IPR002110">
    <property type="entry name" value="Ankyrin_rpt"/>
</dbReference>
<dbReference type="Gene3D" id="1.25.40.20">
    <property type="entry name" value="Ankyrin repeat-containing domain"/>
    <property type="match status" value="4"/>
</dbReference>
<feature type="repeat" description="ANK" evidence="3">
    <location>
        <begin position="260"/>
        <end position="292"/>
    </location>
</feature>
<dbReference type="Proteomes" id="UP000596742">
    <property type="component" value="Unassembled WGS sequence"/>
</dbReference>
<reference evidence="4" key="1">
    <citation type="submission" date="2018-11" db="EMBL/GenBank/DDBJ databases">
        <authorList>
            <person name="Alioto T."/>
            <person name="Alioto T."/>
        </authorList>
    </citation>
    <scope>NUCLEOTIDE SEQUENCE</scope>
</reference>
<dbReference type="SUPFAM" id="SSF48403">
    <property type="entry name" value="Ankyrin repeat"/>
    <property type="match status" value="2"/>
</dbReference>
<dbReference type="PROSITE" id="PS50297">
    <property type="entry name" value="ANK_REP_REGION"/>
    <property type="match status" value="6"/>
</dbReference>
<dbReference type="PROSITE" id="PS50088">
    <property type="entry name" value="ANK_REPEAT"/>
    <property type="match status" value="7"/>
</dbReference>
<comment type="caution">
    <text evidence="4">The sequence shown here is derived from an EMBL/GenBank/DDBJ whole genome shotgun (WGS) entry which is preliminary data.</text>
</comment>
<dbReference type="Pfam" id="PF13637">
    <property type="entry name" value="Ank_4"/>
    <property type="match status" value="2"/>
</dbReference>
<proteinExistence type="predicted"/>
<dbReference type="OrthoDB" id="5946465at2759"/>
<keyword evidence="5" id="KW-1185">Reference proteome</keyword>
<evidence type="ECO:0000313" key="4">
    <source>
        <dbReference type="EMBL" id="VDI43366.1"/>
    </source>
</evidence>
<feature type="repeat" description="ANK" evidence="3">
    <location>
        <begin position="364"/>
        <end position="384"/>
    </location>
</feature>
<name>A0A8B6F213_MYTGA</name>
<feature type="repeat" description="ANK" evidence="3">
    <location>
        <begin position="227"/>
        <end position="259"/>
    </location>
</feature>
<evidence type="ECO:0000256" key="3">
    <source>
        <dbReference type="PROSITE-ProRule" id="PRU00023"/>
    </source>
</evidence>
<evidence type="ECO:0000313" key="5">
    <source>
        <dbReference type="Proteomes" id="UP000596742"/>
    </source>
</evidence>
<feature type="repeat" description="ANK" evidence="3">
    <location>
        <begin position="189"/>
        <end position="221"/>
    </location>
</feature>
<evidence type="ECO:0000256" key="2">
    <source>
        <dbReference type="ARBA" id="ARBA00023043"/>
    </source>
</evidence>
<feature type="repeat" description="ANK" evidence="3">
    <location>
        <begin position="156"/>
        <end position="188"/>
    </location>
</feature>
<organism evidence="4 5">
    <name type="scientific">Mytilus galloprovincialis</name>
    <name type="common">Mediterranean mussel</name>
    <dbReference type="NCBI Taxonomy" id="29158"/>
    <lineage>
        <taxon>Eukaryota</taxon>
        <taxon>Metazoa</taxon>
        <taxon>Spiralia</taxon>
        <taxon>Lophotrochozoa</taxon>
        <taxon>Mollusca</taxon>
        <taxon>Bivalvia</taxon>
        <taxon>Autobranchia</taxon>
        <taxon>Pteriomorphia</taxon>
        <taxon>Mytilida</taxon>
        <taxon>Mytiloidea</taxon>
        <taxon>Mytilidae</taxon>
        <taxon>Mytilinae</taxon>
        <taxon>Mytilus</taxon>
    </lineage>
</organism>